<dbReference type="EMBL" id="JAHHUM010000735">
    <property type="protein sequence ID" value="KAK5617351.1"/>
    <property type="molecule type" value="Genomic_DNA"/>
</dbReference>
<reference evidence="2 3" key="1">
    <citation type="submission" date="2021-06" db="EMBL/GenBank/DDBJ databases">
        <authorList>
            <person name="Palmer J.M."/>
        </authorList>
    </citation>
    <scope>NUCLEOTIDE SEQUENCE [LARGE SCALE GENOMIC DNA]</scope>
    <source>
        <strain evidence="2 3">MEX-2019</strain>
        <tissue evidence="2">Muscle</tissue>
    </source>
</reference>
<comment type="caution">
    <text evidence="2">The sequence shown here is derived from an EMBL/GenBank/DDBJ whole genome shotgun (WGS) entry which is preliminary data.</text>
</comment>
<feature type="compositionally biased region" description="Polar residues" evidence="1">
    <location>
        <begin position="165"/>
        <end position="175"/>
    </location>
</feature>
<proteinExistence type="predicted"/>
<protein>
    <submittedName>
        <fullName evidence="2">Uncharacterized protein</fullName>
    </submittedName>
</protein>
<sequence length="190" mass="22061">YKVEKPDALLSPVMPALQHPRTMARATPPRTTTPPLQHPMQQRTECSKKCLKQKLCTKSTLRKLAPPQKEDPQHSDPRTHTQHQYTRQKELREKTHTEAHKRQRAHRANSKTHREAETTLPREQFWPARLPKACRPLLKLQELEPRHGTRIQTRSAQIQKMPIPTQGQPPTLTTEENLHPPQHSNNSQNT</sequence>
<dbReference type="Proteomes" id="UP001311232">
    <property type="component" value="Unassembled WGS sequence"/>
</dbReference>
<accession>A0AAV9S7U4</accession>
<evidence type="ECO:0000256" key="1">
    <source>
        <dbReference type="SAM" id="MobiDB-lite"/>
    </source>
</evidence>
<evidence type="ECO:0000313" key="2">
    <source>
        <dbReference type="EMBL" id="KAK5617351.1"/>
    </source>
</evidence>
<feature type="compositionally biased region" description="Basic and acidic residues" evidence="1">
    <location>
        <begin position="68"/>
        <end position="79"/>
    </location>
</feature>
<feature type="compositionally biased region" description="Basic and acidic residues" evidence="1">
    <location>
        <begin position="87"/>
        <end position="100"/>
    </location>
</feature>
<feature type="compositionally biased region" description="Low complexity" evidence="1">
    <location>
        <begin position="20"/>
        <end position="35"/>
    </location>
</feature>
<organism evidence="2 3">
    <name type="scientific">Crenichthys baileyi</name>
    <name type="common">White River springfish</name>
    <dbReference type="NCBI Taxonomy" id="28760"/>
    <lineage>
        <taxon>Eukaryota</taxon>
        <taxon>Metazoa</taxon>
        <taxon>Chordata</taxon>
        <taxon>Craniata</taxon>
        <taxon>Vertebrata</taxon>
        <taxon>Euteleostomi</taxon>
        <taxon>Actinopterygii</taxon>
        <taxon>Neopterygii</taxon>
        <taxon>Teleostei</taxon>
        <taxon>Neoteleostei</taxon>
        <taxon>Acanthomorphata</taxon>
        <taxon>Ovalentaria</taxon>
        <taxon>Atherinomorphae</taxon>
        <taxon>Cyprinodontiformes</taxon>
        <taxon>Goodeidae</taxon>
        <taxon>Crenichthys</taxon>
    </lineage>
</organism>
<dbReference type="AlphaFoldDB" id="A0AAV9S7U4"/>
<feature type="region of interest" description="Disordered" evidence="1">
    <location>
        <begin position="141"/>
        <end position="190"/>
    </location>
</feature>
<evidence type="ECO:0000313" key="3">
    <source>
        <dbReference type="Proteomes" id="UP001311232"/>
    </source>
</evidence>
<keyword evidence="3" id="KW-1185">Reference proteome</keyword>
<feature type="compositionally biased region" description="Basic residues" evidence="1">
    <location>
        <begin position="101"/>
        <end position="111"/>
    </location>
</feature>
<name>A0AAV9S7U4_9TELE</name>
<feature type="region of interest" description="Disordered" evidence="1">
    <location>
        <begin position="1"/>
        <end position="129"/>
    </location>
</feature>
<gene>
    <name evidence="2" type="ORF">CRENBAI_007322</name>
</gene>
<feature type="non-terminal residue" evidence="2">
    <location>
        <position position="1"/>
    </location>
</feature>